<dbReference type="Proteomes" id="UP000631114">
    <property type="component" value="Unassembled WGS sequence"/>
</dbReference>
<gene>
    <name evidence="1" type="ORF">IFM89_008456</name>
</gene>
<protein>
    <submittedName>
        <fullName evidence="1">Uncharacterized protein</fullName>
    </submittedName>
</protein>
<feature type="non-terminal residue" evidence="1">
    <location>
        <position position="1"/>
    </location>
</feature>
<dbReference type="OrthoDB" id="2789670at2759"/>
<accession>A0A835M4D1</accession>
<name>A0A835M4D1_9MAGN</name>
<sequence length="100" mass="11644">VGDKNEMQWFQKAPSQCLYLFGWSASMEAFPFLQWINYGGHKGAMKSTARDLDSVFRSWVYGVSWLRPRYHHQGYVPGYGSRWYGHNRDHPNLGPIFAAE</sequence>
<comment type="caution">
    <text evidence="1">The sequence shown here is derived from an EMBL/GenBank/DDBJ whole genome shotgun (WGS) entry which is preliminary data.</text>
</comment>
<keyword evidence="2" id="KW-1185">Reference proteome</keyword>
<organism evidence="1 2">
    <name type="scientific">Coptis chinensis</name>
    <dbReference type="NCBI Taxonomy" id="261450"/>
    <lineage>
        <taxon>Eukaryota</taxon>
        <taxon>Viridiplantae</taxon>
        <taxon>Streptophyta</taxon>
        <taxon>Embryophyta</taxon>
        <taxon>Tracheophyta</taxon>
        <taxon>Spermatophyta</taxon>
        <taxon>Magnoliopsida</taxon>
        <taxon>Ranunculales</taxon>
        <taxon>Ranunculaceae</taxon>
        <taxon>Coptidoideae</taxon>
        <taxon>Coptis</taxon>
    </lineage>
</organism>
<dbReference type="EMBL" id="JADFTS010000003">
    <property type="protein sequence ID" value="KAF9613539.1"/>
    <property type="molecule type" value="Genomic_DNA"/>
</dbReference>
<dbReference type="AlphaFoldDB" id="A0A835M4D1"/>
<proteinExistence type="predicted"/>
<evidence type="ECO:0000313" key="1">
    <source>
        <dbReference type="EMBL" id="KAF9613539.1"/>
    </source>
</evidence>
<evidence type="ECO:0000313" key="2">
    <source>
        <dbReference type="Proteomes" id="UP000631114"/>
    </source>
</evidence>
<reference evidence="1 2" key="1">
    <citation type="submission" date="2020-10" db="EMBL/GenBank/DDBJ databases">
        <title>The Coptis chinensis genome and diversification of protoberbering-type alkaloids.</title>
        <authorList>
            <person name="Wang B."/>
            <person name="Shu S."/>
            <person name="Song C."/>
            <person name="Liu Y."/>
        </authorList>
    </citation>
    <scope>NUCLEOTIDE SEQUENCE [LARGE SCALE GENOMIC DNA]</scope>
    <source>
        <strain evidence="1">HL-2020</strain>
        <tissue evidence="1">Leaf</tissue>
    </source>
</reference>